<evidence type="ECO:0000313" key="3">
    <source>
        <dbReference type="Proteomes" id="UP000236447"/>
    </source>
</evidence>
<evidence type="ECO:0000256" key="1">
    <source>
        <dbReference type="SAM" id="Phobius"/>
    </source>
</evidence>
<name>A0A2I7K9N9_9RHOB</name>
<dbReference type="AlphaFoldDB" id="A0A2I7K9N9"/>
<proteinExistence type="predicted"/>
<protein>
    <submittedName>
        <fullName evidence="2">Uncharacterized protein</fullName>
    </submittedName>
</protein>
<organism evidence="2 3">
    <name type="scientific">Phaeobacter inhibens</name>
    <dbReference type="NCBI Taxonomy" id="221822"/>
    <lineage>
        <taxon>Bacteria</taxon>
        <taxon>Pseudomonadati</taxon>
        <taxon>Pseudomonadota</taxon>
        <taxon>Alphaproteobacteria</taxon>
        <taxon>Rhodobacterales</taxon>
        <taxon>Roseobacteraceae</taxon>
        <taxon>Phaeobacter</taxon>
    </lineage>
</organism>
<dbReference type="RefSeq" id="WP_123618978.1">
    <property type="nucleotide sequence ID" value="NZ_CP010725.1"/>
</dbReference>
<evidence type="ECO:0000313" key="2">
    <source>
        <dbReference type="EMBL" id="AUQ99316.1"/>
    </source>
</evidence>
<reference evidence="2 3" key="2">
    <citation type="journal article" date="2017" name="Genome Biol. Evol.">
        <title>Trajectories and Drivers of Genome Evolution in Surface-Associated Marine Phaeobacter.</title>
        <authorList>
            <person name="Freese H.M."/>
            <person name="Sikorski J."/>
            <person name="Bunk B."/>
            <person name="Scheuner C."/>
            <person name="Meier-Kolthoff J.P."/>
            <person name="Sproer C."/>
            <person name="Gram L."/>
            <person name="Overmann J."/>
        </authorList>
    </citation>
    <scope>NUCLEOTIDE SEQUENCE [LARGE SCALE GENOMIC DNA]</scope>
    <source>
        <strain evidence="2 3">P88</strain>
    </source>
</reference>
<feature type="transmembrane region" description="Helical" evidence="1">
    <location>
        <begin position="20"/>
        <end position="45"/>
    </location>
</feature>
<keyword evidence="1" id="KW-0812">Transmembrane</keyword>
<gene>
    <name evidence="2" type="ORF">PhaeoP88_01946</name>
</gene>
<dbReference type="EMBL" id="CP010725">
    <property type="protein sequence ID" value="AUQ99316.1"/>
    <property type="molecule type" value="Genomic_DNA"/>
</dbReference>
<reference evidence="2 3" key="1">
    <citation type="journal article" date="2017" name="Front. Microbiol.">
        <title>Phaeobacter piscinae sp. nov., a species of the Roseobacter group and potential aquaculture probiont.</title>
        <authorList>
            <person name="Sonnenschein E.C."/>
            <person name="Phippen C.B.W."/>
            <person name="Nielsen K.F."/>
            <person name="Mateiu R.V."/>
            <person name="Melchiorsen J."/>
            <person name="Gram L."/>
            <person name="Overmann J."/>
            <person name="Freese H.M."/>
        </authorList>
    </citation>
    <scope>NUCLEOTIDE SEQUENCE [LARGE SCALE GENOMIC DNA]</scope>
    <source>
        <strain evidence="2 3">P88</strain>
    </source>
</reference>
<keyword evidence="1" id="KW-1133">Transmembrane helix</keyword>
<accession>A0A2I7K9N9</accession>
<sequence length="201" mass="22569">MASEDVMTVCDNVCRDFSIWFPSLLSIAGDIAAVAAAGVAVFAAFEWNKWKKQTVSQKGHEIALDALLALRAYEYRLNASRMRPTNTSDFTDGDFKEAIRLATSAKTTREKLVEKCYLIEELGLNDEVGRVAFSLIHLEGKISRKLSDARSAYDTGREAQKWEKLVAFFWSSPAETELDQEIESRIDNLRVILRGLARIEG</sequence>
<dbReference type="Proteomes" id="UP000236447">
    <property type="component" value="Chromosome"/>
</dbReference>
<keyword evidence="1" id="KW-0472">Membrane</keyword>